<comment type="similarity">
    <text evidence="3">Belongs to the glycosyl hydrolase 5 (cellulase A) family.</text>
</comment>
<comment type="catalytic activity">
    <reaction evidence="1">
        <text>Random hydrolysis of (1-&gt;4)-beta-D-mannosidic linkages in mannans, galactomannans and glucomannans.</text>
        <dbReference type="EC" id="3.2.1.78"/>
    </reaction>
</comment>
<keyword evidence="6" id="KW-0732">Signal</keyword>
<dbReference type="GO" id="GO:0016985">
    <property type="term" value="F:mannan endo-1,4-beta-mannosidase activity"/>
    <property type="evidence" value="ECO:0007669"/>
    <property type="project" value="UniProtKB-EC"/>
</dbReference>
<accession>A0A1D6QE16</accession>
<dbReference type="EC" id="3.2.1.78" evidence="4"/>
<dbReference type="STRING" id="4577.A0A1D6QE16"/>
<dbReference type="FunCoup" id="A0A1D6QE16">
    <property type="interactions" value="6"/>
</dbReference>
<dbReference type="AlphaFoldDB" id="A0A1D6QE16"/>
<dbReference type="EMBL" id="CM000780">
    <property type="protein sequence ID" value="AQK56379.1"/>
    <property type="molecule type" value="Genomic_DNA"/>
</dbReference>
<evidence type="ECO:0000256" key="1">
    <source>
        <dbReference type="ARBA" id="ARBA00001678"/>
    </source>
</evidence>
<evidence type="ECO:0000259" key="9">
    <source>
        <dbReference type="Pfam" id="PF26410"/>
    </source>
</evidence>
<dbReference type="PANTHER" id="PTHR31451">
    <property type="match status" value="1"/>
</dbReference>
<evidence type="ECO:0000256" key="3">
    <source>
        <dbReference type="ARBA" id="ARBA00005641"/>
    </source>
</evidence>
<dbReference type="SUPFAM" id="SSF51445">
    <property type="entry name" value="(Trans)glycosidases"/>
    <property type="match status" value="1"/>
</dbReference>
<dbReference type="ExpressionAtlas" id="A0A1D6QE16">
    <property type="expression patterns" value="baseline and differential"/>
</dbReference>
<dbReference type="GO" id="GO:0000272">
    <property type="term" value="P:polysaccharide catabolic process"/>
    <property type="evidence" value="ECO:0007669"/>
    <property type="project" value="InterPro"/>
</dbReference>
<keyword evidence="7" id="KW-0378">Hydrolase</keyword>
<comment type="subcellular location">
    <subcellularLocation>
        <location evidence="2">Secreted</location>
    </subcellularLocation>
</comment>
<dbReference type="Gene3D" id="3.20.20.80">
    <property type="entry name" value="Glycosidases"/>
    <property type="match status" value="1"/>
</dbReference>
<dbReference type="InterPro" id="IPR045053">
    <property type="entry name" value="MAN-like"/>
</dbReference>
<evidence type="ECO:0000256" key="4">
    <source>
        <dbReference type="ARBA" id="ARBA00012706"/>
    </source>
</evidence>
<dbReference type="SMR" id="A0A1D6QE16"/>
<proteinExistence type="inferred from homology"/>
<evidence type="ECO:0000313" key="10">
    <source>
        <dbReference type="EMBL" id="AQK56379.1"/>
    </source>
</evidence>
<evidence type="ECO:0000256" key="2">
    <source>
        <dbReference type="ARBA" id="ARBA00004613"/>
    </source>
</evidence>
<keyword evidence="5" id="KW-0964">Secreted</keyword>
<dbReference type="Pfam" id="PF26410">
    <property type="entry name" value="GH5_mannosidase"/>
    <property type="match status" value="1"/>
</dbReference>
<feature type="domain" description="Glycoside hydrolase family 5" evidence="9">
    <location>
        <begin position="34"/>
        <end position="247"/>
    </location>
</feature>
<gene>
    <name evidence="10" type="ORF">ZEAMMB73_Zm00001d052158</name>
</gene>
<evidence type="ECO:0000256" key="8">
    <source>
        <dbReference type="ARBA" id="ARBA00023295"/>
    </source>
</evidence>
<dbReference type="eggNOG" id="ENOG502QS4Q">
    <property type="taxonomic scope" value="Eukaryota"/>
</dbReference>
<organism evidence="10">
    <name type="scientific">Zea mays</name>
    <name type="common">Maize</name>
    <dbReference type="NCBI Taxonomy" id="4577"/>
    <lineage>
        <taxon>Eukaryota</taxon>
        <taxon>Viridiplantae</taxon>
        <taxon>Streptophyta</taxon>
        <taxon>Embryophyta</taxon>
        <taxon>Tracheophyta</taxon>
        <taxon>Spermatophyta</taxon>
        <taxon>Magnoliopsida</taxon>
        <taxon>Liliopsida</taxon>
        <taxon>Poales</taxon>
        <taxon>Poaceae</taxon>
        <taxon>PACMAD clade</taxon>
        <taxon>Panicoideae</taxon>
        <taxon>Andropogonodae</taxon>
        <taxon>Andropogoneae</taxon>
        <taxon>Tripsacinae</taxon>
        <taxon>Zea</taxon>
    </lineage>
</organism>
<keyword evidence="8" id="KW-0326">Glycosidase</keyword>
<dbReference type="PaxDb" id="4577-GRMZM2G356046_P01"/>
<sequence length="443" mass="49287">MAKSRREISFGLAVVLSLTAAALVRTGHGADAAFARASGTRFTIGGRPFYSNGFNAYWLMYMASDPADRSKATAALDEAARLGATLVRTWAFSDGGYRALQVSPGVYDEEVFRGLDYVISEAKKRGIHLILSLVNNWDGYGGKKQYVQWARTQGHSLNSDDDFFTDSVTKGFYKNHAVLTRVNKMTGVAYKDEPAIFAWELMNEPRCQSDLSGKTLQAWITEMASYVKSVDPNHTVEIGLEGFYGDRVHARPQAPVQPGRVHRRHRLHLQQPDPRRRLRHDPLLPRPMVSCCNDTQGARSNAWRRPRWERLPIDLVPRITCVVHCRVPGASDGAQVAFMRRWMASHAGDAAAVLRKPLLVAEFGWSARSNSYTVSMRDAYFRMVYEAIYASARAGGPLAGGLFWQVMVPGMESWTDGYDVVLDRSPSTAAVVGQECSRMTGLN</sequence>
<dbReference type="GO" id="GO:0005576">
    <property type="term" value="C:extracellular region"/>
    <property type="evidence" value="ECO:0007669"/>
    <property type="project" value="UniProtKB-SubCell"/>
</dbReference>
<dbReference type="InterPro" id="IPR017853">
    <property type="entry name" value="GH"/>
</dbReference>
<dbReference type="OMA" id="TNNSWGN"/>
<evidence type="ECO:0000256" key="5">
    <source>
        <dbReference type="ARBA" id="ARBA00022525"/>
    </source>
</evidence>
<evidence type="ECO:0000256" key="6">
    <source>
        <dbReference type="ARBA" id="ARBA00022729"/>
    </source>
</evidence>
<protein>
    <recommendedName>
        <fullName evidence="4">mannan endo-1,4-beta-mannosidase</fullName>
        <ecNumber evidence="4">3.2.1.78</ecNumber>
    </recommendedName>
</protein>
<name>A0A1D6QE16_MAIZE</name>
<reference evidence="10" key="1">
    <citation type="submission" date="2015-12" db="EMBL/GenBank/DDBJ databases">
        <title>Update maize B73 reference genome by single molecule sequencing technologies.</title>
        <authorList>
            <consortium name="Maize Genome Sequencing Project"/>
            <person name="Ware D."/>
        </authorList>
    </citation>
    <scope>NUCLEOTIDE SEQUENCE</scope>
    <source>
        <tissue evidence="10">Seedling</tissue>
    </source>
</reference>
<dbReference type="InterPro" id="IPR001547">
    <property type="entry name" value="Glyco_hydro_5"/>
</dbReference>
<dbReference type="InParanoid" id="A0A1D6QE16"/>
<dbReference type="PANTHER" id="PTHR31451:SF39">
    <property type="entry name" value="MANNAN ENDO-1,4-BETA-MANNOSIDASE 1"/>
    <property type="match status" value="1"/>
</dbReference>
<evidence type="ECO:0000256" key="7">
    <source>
        <dbReference type="ARBA" id="ARBA00022801"/>
    </source>
</evidence>